<evidence type="ECO:0000313" key="9">
    <source>
        <dbReference type="EMBL" id="MDI2091551.1"/>
    </source>
</evidence>
<evidence type="ECO:0000256" key="2">
    <source>
        <dbReference type="ARBA" id="ARBA00010145"/>
    </source>
</evidence>
<dbReference type="InterPro" id="IPR038770">
    <property type="entry name" value="Na+/solute_symporter_sf"/>
</dbReference>
<feature type="transmembrane region" description="Helical" evidence="8">
    <location>
        <begin position="131"/>
        <end position="154"/>
    </location>
</feature>
<dbReference type="Gene3D" id="1.20.1530.20">
    <property type="match status" value="1"/>
</dbReference>
<feature type="transmembrane region" description="Helical" evidence="8">
    <location>
        <begin position="240"/>
        <end position="263"/>
    </location>
</feature>
<keyword evidence="10" id="KW-1185">Reference proteome</keyword>
<keyword evidence="5 8" id="KW-0812">Transmembrane</keyword>
<dbReference type="Pfam" id="PF03547">
    <property type="entry name" value="Mem_trans"/>
    <property type="match status" value="1"/>
</dbReference>
<evidence type="ECO:0000256" key="8">
    <source>
        <dbReference type="SAM" id="Phobius"/>
    </source>
</evidence>
<accession>A0ABT6Q340</accession>
<reference evidence="9" key="1">
    <citation type="submission" date="2023-05" db="EMBL/GenBank/DDBJ databases">
        <title>Whole genome sequence of Commensalibacter sp.</title>
        <authorList>
            <person name="Charoenyingcharoen P."/>
            <person name="Yukphan P."/>
        </authorList>
    </citation>
    <scope>NUCLEOTIDE SEQUENCE</scope>
    <source>
        <strain evidence="9">TBRC 16381</strain>
    </source>
</reference>
<dbReference type="PANTHER" id="PTHR36838">
    <property type="entry name" value="AUXIN EFFLUX CARRIER FAMILY PROTEIN"/>
    <property type="match status" value="1"/>
</dbReference>
<feature type="transmembrane region" description="Helical" evidence="8">
    <location>
        <begin position="68"/>
        <end position="90"/>
    </location>
</feature>
<evidence type="ECO:0000256" key="5">
    <source>
        <dbReference type="ARBA" id="ARBA00022692"/>
    </source>
</evidence>
<evidence type="ECO:0000256" key="6">
    <source>
        <dbReference type="ARBA" id="ARBA00022989"/>
    </source>
</evidence>
<evidence type="ECO:0000256" key="7">
    <source>
        <dbReference type="ARBA" id="ARBA00023136"/>
    </source>
</evidence>
<comment type="similarity">
    <text evidence="2">Belongs to the auxin efflux carrier (TC 2.A.69) family.</text>
</comment>
<keyword evidence="7 8" id="KW-0472">Membrane</keyword>
<comment type="caution">
    <text evidence="9">The sequence shown here is derived from an EMBL/GenBank/DDBJ whole genome shotgun (WGS) entry which is preliminary data.</text>
</comment>
<feature type="transmembrane region" description="Helical" evidence="8">
    <location>
        <begin position="300"/>
        <end position="321"/>
    </location>
</feature>
<dbReference type="EMBL" id="JASBAO010000001">
    <property type="protein sequence ID" value="MDI2091551.1"/>
    <property type="molecule type" value="Genomic_DNA"/>
</dbReference>
<dbReference type="Proteomes" id="UP001431634">
    <property type="component" value="Unassembled WGS sequence"/>
</dbReference>
<dbReference type="InterPro" id="IPR004776">
    <property type="entry name" value="Mem_transp_PIN-like"/>
</dbReference>
<dbReference type="RefSeq" id="WP_281448641.1">
    <property type="nucleotide sequence ID" value="NZ_JASBAO010000001.1"/>
</dbReference>
<feature type="transmembrane region" description="Helical" evidence="8">
    <location>
        <begin position="175"/>
        <end position="199"/>
    </location>
</feature>
<protein>
    <submittedName>
        <fullName evidence="9">AEC family transporter</fullName>
    </submittedName>
</protein>
<feature type="transmembrane region" description="Helical" evidence="8">
    <location>
        <begin position="102"/>
        <end position="119"/>
    </location>
</feature>
<proteinExistence type="inferred from homology"/>
<evidence type="ECO:0000313" key="10">
    <source>
        <dbReference type="Proteomes" id="UP001431634"/>
    </source>
</evidence>
<evidence type="ECO:0000256" key="3">
    <source>
        <dbReference type="ARBA" id="ARBA00022448"/>
    </source>
</evidence>
<keyword evidence="4" id="KW-1003">Cell membrane</keyword>
<comment type="subcellular location">
    <subcellularLocation>
        <location evidence="1">Cell membrane</location>
        <topology evidence="1">Multi-pass membrane protein</topology>
    </subcellularLocation>
</comment>
<name>A0ABT6Q340_9PROT</name>
<organism evidence="9 10">
    <name type="scientific">Commensalibacter oyaizuii</name>
    <dbReference type="NCBI Taxonomy" id="3043873"/>
    <lineage>
        <taxon>Bacteria</taxon>
        <taxon>Pseudomonadati</taxon>
        <taxon>Pseudomonadota</taxon>
        <taxon>Alphaproteobacteria</taxon>
        <taxon>Acetobacterales</taxon>
        <taxon>Acetobacteraceae</taxon>
    </lineage>
</organism>
<feature type="transmembrane region" description="Helical" evidence="8">
    <location>
        <begin position="205"/>
        <end position="228"/>
    </location>
</feature>
<gene>
    <name evidence="9" type="ORF">QJV27_09270</name>
</gene>
<keyword evidence="3" id="KW-0813">Transport</keyword>
<evidence type="ECO:0000256" key="1">
    <source>
        <dbReference type="ARBA" id="ARBA00004651"/>
    </source>
</evidence>
<dbReference type="PANTHER" id="PTHR36838:SF1">
    <property type="entry name" value="SLR1864 PROTEIN"/>
    <property type="match status" value="1"/>
</dbReference>
<keyword evidence="6 8" id="KW-1133">Transmembrane helix</keyword>
<sequence length="322" mass="34941">MLSLLQPIGIVIPIIIILMFGFFAAKKNIFQNNDNAISILSKLVLTVTLPPVLFAGTLSVSRTQLHSAFLLFLSLLISTIAIYLISFFIAKIIFKRNVVQSSLAALGGSFSAGPFYGPALLEPLYGGSSSIAISMMALVINLFLIPLATIIIEVDEEKKNSQHHIPIYRLITSSIYNAIVYCPYVWAPLLAIILLLCGIQLPDFINNSCLLIGKATSGIAVFVAGMTIAVNKFKITTERLFFASIKDIALPALFLGVAFVFSLNNSPTIFNEGLLLCAMPSGPMTILLSNQYKQYQEESASILAISTFSMIITVSIVLGLIH</sequence>
<feature type="transmembrane region" description="Helical" evidence="8">
    <location>
        <begin position="37"/>
        <end position="56"/>
    </location>
</feature>
<feature type="transmembrane region" description="Helical" evidence="8">
    <location>
        <begin position="6"/>
        <end position="25"/>
    </location>
</feature>
<evidence type="ECO:0000256" key="4">
    <source>
        <dbReference type="ARBA" id="ARBA00022475"/>
    </source>
</evidence>